<dbReference type="InterPro" id="IPR053842">
    <property type="entry name" value="NikA-like"/>
</dbReference>
<dbReference type="Proteomes" id="UP000466586">
    <property type="component" value="Unassembled WGS sequence"/>
</dbReference>
<dbReference type="Pfam" id="PF21983">
    <property type="entry name" value="NikA-like"/>
    <property type="match status" value="1"/>
</dbReference>
<dbReference type="AlphaFoldDB" id="A0A7K1YBP6"/>
<comment type="caution">
    <text evidence="1">The sequence shown here is derived from an EMBL/GenBank/DDBJ whole genome shotgun (WGS) entry which is preliminary data.</text>
</comment>
<accession>A0A7K1YBP6</accession>
<dbReference type="RefSeq" id="WP_160845201.1">
    <property type="nucleotide sequence ID" value="NZ_WVHT01000006.1"/>
</dbReference>
<evidence type="ECO:0000313" key="1">
    <source>
        <dbReference type="EMBL" id="MXV52017.1"/>
    </source>
</evidence>
<gene>
    <name evidence="1" type="primary">mobC</name>
    <name evidence="1" type="ORF">GS399_13630</name>
</gene>
<protein>
    <submittedName>
        <fullName evidence="1">Plasmid mobilization relaxosome protein MobC</fullName>
    </submittedName>
</protein>
<reference evidence="1 2" key="1">
    <citation type="submission" date="2019-11" db="EMBL/GenBank/DDBJ databases">
        <title>Pedobacter sp. HMF7647 Genome sequencing and assembly.</title>
        <authorList>
            <person name="Kang H."/>
            <person name="Kim H."/>
            <person name="Joh K."/>
        </authorList>
    </citation>
    <scope>NUCLEOTIDE SEQUENCE [LARGE SCALE GENOMIC DNA]</scope>
    <source>
        <strain evidence="1 2">HMF7647</strain>
    </source>
</reference>
<proteinExistence type="predicted"/>
<name>A0A7K1YBP6_9SPHI</name>
<organism evidence="1 2">
    <name type="scientific">Hufsiella arboris</name>
    <dbReference type="NCBI Taxonomy" id="2695275"/>
    <lineage>
        <taxon>Bacteria</taxon>
        <taxon>Pseudomonadati</taxon>
        <taxon>Bacteroidota</taxon>
        <taxon>Sphingobacteriia</taxon>
        <taxon>Sphingobacteriales</taxon>
        <taxon>Sphingobacteriaceae</taxon>
        <taxon>Hufsiella</taxon>
    </lineage>
</organism>
<evidence type="ECO:0000313" key="2">
    <source>
        <dbReference type="Proteomes" id="UP000466586"/>
    </source>
</evidence>
<sequence>MDQPRKPFKKSGRPELQQGKKERFIRARLTEDEYNKLVALEKELGMNHTDLIRHRLLGSQHKQLVNAREVLNRLDVMGAELGRAGNNINQLARHANILNKRGRLDEMVVKEFNLLFREYARIRNDTEKSLRQIIRLIRG</sequence>
<keyword evidence="2" id="KW-1185">Reference proteome</keyword>
<dbReference type="EMBL" id="WVHT01000006">
    <property type="protein sequence ID" value="MXV52017.1"/>
    <property type="molecule type" value="Genomic_DNA"/>
</dbReference>